<keyword evidence="3" id="KW-1185">Reference proteome</keyword>
<feature type="signal peptide" evidence="1">
    <location>
        <begin position="1"/>
        <end position="30"/>
    </location>
</feature>
<evidence type="ECO:0008006" key="4">
    <source>
        <dbReference type="Google" id="ProtNLM"/>
    </source>
</evidence>
<proteinExistence type="predicted"/>
<dbReference type="EMBL" id="JAFLHG010000001">
    <property type="protein sequence ID" value="MBT8796824.1"/>
    <property type="molecule type" value="Genomic_DNA"/>
</dbReference>
<name>A0ABS5XRM9_9MICO</name>
<feature type="chain" id="PRO_5047251973" description="Superoxide dismutase" evidence="1">
    <location>
        <begin position="31"/>
        <end position="130"/>
    </location>
</feature>
<accession>A0ABS5XRM9</accession>
<comment type="caution">
    <text evidence="2">The sequence shown here is derived from an EMBL/GenBank/DDBJ whole genome shotgun (WGS) entry which is preliminary data.</text>
</comment>
<dbReference type="Proteomes" id="UP000740605">
    <property type="component" value="Unassembled WGS sequence"/>
</dbReference>
<protein>
    <recommendedName>
        <fullName evidence="4">Superoxide dismutase</fullName>
    </recommendedName>
</protein>
<dbReference type="PROSITE" id="PS51257">
    <property type="entry name" value="PROKAR_LIPOPROTEIN"/>
    <property type="match status" value="1"/>
</dbReference>
<sequence>MTITSPRKRHLSRDVLAAAGVGLAALSLTACGLTHPEDFPLDGPTRTATSNPAEVTAEQFGHSWTLKVDHGTVACVMNDEGDPVLTFTAPDGTVYALNALKENNDLPDISEIADGSIGTLRSFAFTVCDL</sequence>
<evidence type="ECO:0000256" key="1">
    <source>
        <dbReference type="SAM" id="SignalP"/>
    </source>
</evidence>
<dbReference type="RefSeq" id="WP_215486059.1">
    <property type="nucleotide sequence ID" value="NZ_BAAAPJ010000001.1"/>
</dbReference>
<evidence type="ECO:0000313" key="3">
    <source>
        <dbReference type="Proteomes" id="UP000740605"/>
    </source>
</evidence>
<organism evidence="2 3">
    <name type="scientific">Microbacterium flavum</name>
    <dbReference type="NCBI Taxonomy" id="415216"/>
    <lineage>
        <taxon>Bacteria</taxon>
        <taxon>Bacillati</taxon>
        <taxon>Actinomycetota</taxon>
        <taxon>Actinomycetes</taxon>
        <taxon>Micrococcales</taxon>
        <taxon>Microbacteriaceae</taxon>
        <taxon>Microbacterium</taxon>
    </lineage>
</organism>
<evidence type="ECO:0000313" key="2">
    <source>
        <dbReference type="EMBL" id="MBT8796824.1"/>
    </source>
</evidence>
<reference evidence="2 3" key="1">
    <citation type="submission" date="2021-03" db="EMBL/GenBank/DDBJ databases">
        <title>Microbacterium pauli sp. nov., isolated from microfiltered milk.</title>
        <authorList>
            <person name="Bellassi P."/>
            <person name="Fontana A."/>
            <person name="Callegari M.L."/>
            <person name="Lorenzo M."/>
            <person name="Cappa F."/>
        </authorList>
    </citation>
    <scope>NUCLEOTIDE SEQUENCE [LARGE SCALE GENOMIC DNA]</scope>
    <source>
        <strain evidence="2 3">DSM 18909</strain>
    </source>
</reference>
<gene>
    <name evidence="2" type="ORF">J0P97_01865</name>
</gene>
<keyword evidence="1" id="KW-0732">Signal</keyword>